<name>A0A2W4QNA7_9GAMM</name>
<keyword evidence="1" id="KW-0472">Membrane</keyword>
<evidence type="ECO:0000313" key="3">
    <source>
        <dbReference type="Proteomes" id="UP000249396"/>
    </source>
</evidence>
<organism evidence="2 3">
    <name type="scientific">Candidatus Methylumidiphilus alinenensis</name>
    <dbReference type="NCBI Taxonomy" id="2202197"/>
    <lineage>
        <taxon>Bacteria</taxon>
        <taxon>Pseudomonadati</taxon>
        <taxon>Pseudomonadota</taxon>
        <taxon>Gammaproteobacteria</taxon>
        <taxon>Methylococcales</taxon>
        <taxon>Candidatus Methylumidiphilus</taxon>
    </lineage>
</organism>
<evidence type="ECO:0000256" key="1">
    <source>
        <dbReference type="SAM" id="Phobius"/>
    </source>
</evidence>
<feature type="transmembrane region" description="Helical" evidence="1">
    <location>
        <begin position="43"/>
        <end position="61"/>
    </location>
</feature>
<feature type="transmembrane region" description="Helical" evidence="1">
    <location>
        <begin position="81"/>
        <end position="98"/>
    </location>
</feature>
<keyword evidence="1" id="KW-1133">Transmembrane helix</keyword>
<evidence type="ECO:0000313" key="2">
    <source>
        <dbReference type="EMBL" id="PZN71849.1"/>
    </source>
</evidence>
<dbReference type="Proteomes" id="UP000249396">
    <property type="component" value="Unassembled WGS sequence"/>
</dbReference>
<reference evidence="2 3" key="1">
    <citation type="journal article" date="2018" name="Aquat. Microb. Ecol.">
        <title>Gammaproteobacterial methanotrophs dominate.</title>
        <authorList>
            <person name="Rissanen A.J."/>
            <person name="Saarenheimo J."/>
            <person name="Tiirola M."/>
            <person name="Peura S."/>
            <person name="Aalto S.L."/>
            <person name="Karvinen A."/>
            <person name="Nykanen H."/>
        </authorList>
    </citation>
    <scope>NUCLEOTIDE SEQUENCE [LARGE SCALE GENOMIC DNA]</scope>
    <source>
        <strain evidence="2">AMbin10</strain>
    </source>
</reference>
<feature type="transmembrane region" description="Helical" evidence="1">
    <location>
        <begin position="12"/>
        <end position="31"/>
    </location>
</feature>
<gene>
    <name evidence="2" type="ORF">DM484_25465</name>
</gene>
<comment type="caution">
    <text evidence="2">The sequence shown here is derived from an EMBL/GenBank/DDBJ whole genome shotgun (WGS) entry which is preliminary data.</text>
</comment>
<proteinExistence type="predicted"/>
<sequence length="127" mass="14822">MYVLNKLKHEFLSLLPPTIFFFITFSLMVVSKQLILKEYNVPFSGWANALIGALIVGKVVLLTDMLRFVNRFPDKPLMYNVAWKTSIYFIATMLFRYVEHIAPLLMKSESLAQAHSHLMEEIVWPHF</sequence>
<keyword evidence="1" id="KW-0812">Transmembrane</keyword>
<feature type="non-terminal residue" evidence="2">
    <location>
        <position position="127"/>
    </location>
</feature>
<dbReference type="AlphaFoldDB" id="A0A2W4QNA7"/>
<protein>
    <submittedName>
        <fullName evidence="2">Uncharacterized protein</fullName>
    </submittedName>
</protein>
<accession>A0A2W4QNA7</accession>
<dbReference type="EMBL" id="QJPH01000507">
    <property type="protein sequence ID" value="PZN71849.1"/>
    <property type="molecule type" value="Genomic_DNA"/>
</dbReference>